<dbReference type="RefSeq" id="WP_168022242.1">
    <property type="nucleotide sequence ID" value="NZ_JAATEP010000170.1"/>
</dbReference>
<organism evidence="2 3">
    <name type="scientific">Nonomuraea composti</name>
    <dbReference type="NCBI Taxonomy" id="2720023"/>
    <lineage>
        <taxon>Bacteria</taxon>
        <taxon>Bacillati</taxon>
        <taxon>Actinomycetota</taxon>
        <taxon>Actinomycetes</taxon>
        <taxon>Streptosporangiales</taxon>
        <taxon>Streptosporangiaceae</taxon>
        <taxon>Nonomuraea</taxon>
    </lineage>
</organism>
<dbReference type="Proteomes" id="UP000696294">
    <property type="component" value="Unassembled WGS sequence"/>
</dbReference>
<comment type="caution">
    <text evidence="2">The sequence shown here is derived from an EMBL/GenBank/DDBJ whole genome shotgun (WGS) entry which is preliminary data.</text>
</comment>
<keyword evidence="3" id="KW-1185">Reference proteome</keyword>
<accession>A0ABX1BR75</accession>
<name>A0ABX1BR75_9ACTN</name>
<sequence length="135" mass="13376">GKFAASISKAGDGIAFEIKEGEVPADSTLVLAVTKSVDGDSAPPSTTSLQIVKGTVAPCEPTSAPTLPPLDNGTGGTTDKQDNGPTLNTGTEEGQGVTNSAPPTPPLDNETGGATDKQDNGPTLDQGTEEGQGVT</sequence>
<protein>
    <submittedName>
        <fullName evidence="2">Uncharacterized protein</fullName>
    </submittedName>
</protein>
<feature type="region of interest" description="Disordered" evidence="1">
    <location>
        <begin position="36"/>
        <end position="135"/>
    </location>
</feature>
<feature type="non-terminal residue" evidence="2">
    <location>
        <position position="1"/>
    </location>
</feature>
<proteinExistence type="predicted"/>
<evidence type="ECO:0000313" key="2">
    <source>
        <dbReference type="EMBL" id="NJP98977.1"/>
    </source>
</evidence>
<dbReference type="EMBL" id="JAATEP010000170">
    <property type="protein sequence ID" value="NJP98977.1"/>
    <property type="molecule type" value="Genomic_DNA"/>
</dbReference>
<feature type="compositionally biased region" description="Polar residues" evidence="1">
    <location>
        <begin position="83"/>
        <end position="101"/>
    </location>
</feature>
<reference evidence="2 3" key="1">
    <citation type="submission" date="2020-03" db="EMBL/GenBank/DDBJ databases">
        <title>WGS of actinomycetes isolated from Thailand.</title>
        <authorList>
            <person name="Thawai C."/>
        </authorList>
    </citation>
    <scope>NUCLEOTIDE SEQUENCE [LARGE SCALE GENOMIC DNA]</scope>
    <source>
        <strain evidence="2 3">FMUSA5-5</strain>
    </source>
</reference>
<evidence type="ECO:0000256" key="1">
    <source>
        <dbReference type="SAM" id="MobiDB-lite"/>
    </source>
</evidence>
<evidence type="ECO:0000313" key="3">
    <source>
        <dbReference type="Proteomes" id="UP000696294"/>
    </source>
</evidence>
<gene>
    <name evidence="2" type="ORF">HCN51_57845</name>
</gene>
<feature type="non-terminal residue" evidence="2">
    <location>
        <position position="135"/>
    </location>
</feature>